<name>A0A5C8V0W5_9FLAO</name>
<feature type="domain" description="Protein FecR C-terminal" evidence="3">
    <location>
        <begin position="312"/>
        <end position="380"/>
    </location>
</feature>
<proteinExistence type="predicted"/>
<evidence type="ECO:0000313" key="4">
    <source>
        <dbReference type="EMBL" id="TXN34966.1"/>
    </source>
</evidence>
<evidence type="ECO:0000259" key="3">
    <source>
        <dbReference type="Pfam" id="PF16344"/>
    </source>
</evidence>
<accession>A0A5C8V0W5</accession>
<dbReference type="PIRSF" id="PIRSF018266">
    <property type="entry name" value="FecR"/>
    <property type="match status" value="1"/>
</dbReference>
<dbReference type="Gene3D" id="3.55.50.30">
    <property type="match status" value="1"/>
</dbReference>
<dbReference type="Pfam" id="PF16344">
    <property type="entry name" value="FecR_C"/>
    <property type="match status" value="1"/>
</dbReference>
<organism evidence="4 5">
    <name type="scientific">Flagellimonas hymeniacidonis</name>
    <dbReference type="NCBI Taxonomy" id="2603628"/>
    <lineage>
        <taxon>Bacteria</taxon>
        <taxon>Pseudomonadati</taxon>
        <taxon>Bacteroidota</taxon>
        <taxon>Flavobacteriia</taxon>
        <taxon>Flavobacteriales</taxon>
        <taxon>Flavobacteriaceae</taxon>
        <taxon>Flagellimonas</taxon>
    </lineage>
</organism>
<dbReference type="GO" id="GO:0016989">
    <property type="term" value="F:sigma factor antagonist activity"/>
    <property type="evidence" value="ECO:0007669"/>
    <property type="project" value="TreeGrafter"/>
</dbReference>
<sequence>MNFMKELIEKLLQGDITHEELQILREALNKSRNLRNFEGYLQREFDLNLALLDINLESAFSRLKLKTGKRDFKSRRRHLSPYLKYAAALLFFVALGLTLRLFLWQAEANERLVPKNESVLLELHDGRIDTIDVNQSKSMKSQNGILVARQEKDRITYENSDTKELSFNTIRVPYGKRFSVNLSDGTEVFLNSGSSLKYPVSFLDTGQRSVFVKGEAYFDVAPDASRPFIVRTDLTEVKVLGTRFNVSAYEEDDFIDVALVEGAVNLRPLSGAKKNTLTPMNPGQLARFGKLTGEISLVDVNTNLYTMWMQNRLVFRNQTFDDILRKLERHYNVDFENHNEKLGREEFNATFYRVGVDSVLNYFNKAHEIDFKIMNNKVIID</sequence>
<dbReference type="Pfam" id="PF04773">
    <property type="entry name" value="FecR"/>
    <property type="match status" value="1"/>
</dbReference>
<evidence type="ECO:0000259" key="2">
    <source>
        <dbReference type="Pfam" id="PF04773"/>
    </source>
</evidence>
<dbReference type="InterPro" id="IPR012373">
    <property type="entry name" value="Ferrdict_sens_TM"/>
</dbReference>
<feature type="domain" description="FecR protein" evidence="2">
    <location>
        <begin position="169"/>
        <end position="265"/>
    </location>
</feature>
<keyword evidence="1" id="KW-0472">Membrane</keyword>
<dbReference type="AlphaFoldDB" id="A0A5C8V0W5"/>
<dbReference type="EMBL" id="VRUR01000002">
    <property type="protein sequence ID" value="TXN34966.1"/>
    <property type="molecule type" value="Genomic_DNA"/>
</dbReference>
<keyword evidence="1" id="KW-1133">Transmembrane helix</keyword>
<reference evidence="4 5" key="1">
    <citation type="submission" date="2019-08" db="EMBL/GenBank/DDBJ databases">
        <title>Professor.</title>
        <authorList>
            <person name="Park J.S."/>
        </authorList>
    </citation>
    <scope>NUCLEOTIDE SEQUENCE [LARGE SCALE GENOMIC DNA]</scope>
    <source>
        <strain evidence="4 5">176CP5-101</strain>
    </source>
</reference>
<keyword evidence="5" id="KW-1185">Reference proteome</keyword>
<dbReference type="InterPro" id="IPR006860">
    <property type="entry name" value="FecR"/>
</dbReference>
<keyword evidence="1" id="KW-0812">Transmembrane</keyword>
<protein>
    <submittedName>
        <fullName evidence="4">DUF4974 domain-containing protein</fullName>
    </submittedName>
</protein>
<dbReference type="InterPro" id="IPR032508">
    <property type="entry name" value="FecR_C"/>
</dbReference>
<comment type="caution">
    <text evidence="4">The sequence shown here is derived from an EMBL/GenBank/DDBJ whole genome shotgun (WGS) entry which is preliminary data.</text>
</comment>
<evidence type="ECO:0000256" key="1">
    <source>
        <dbReference type="SAM" id="Phobius"/>
    </source>
</evidence>
<dbReference type="PANTHER" id="PTHR30273:SF2">
    <property type="entry name" value="PROTEIN FECR"/>
    <property type="match status" value="1"/>
</dbReference>
<feature type="transmembrane region" description="Helical" evidence="1">
    <location>
        <begin position="82"/>
        <end position="104"/>
    </location>
</feature>
<dbReference type="PANTHER" id="PTHR30273">
    <property type="entry name" value="PERIPLASMIC SIGNAL SENSOR AND SIGMA FACTOR ACTIVATOR FECR-RELATED"/>
    <property type="match status" value="1"/>
</dbReference>
<evidence type="ECO:0000313" key="5">
    <source>
        <dbReference type="Proteomes" id="UP000321456"/>
    </source>
</evidence>
<gene>
    <name evidence="4" type="ORF">FVB32_10235</name>
</gene>
<dbReference type="Proteomes" id="UP000321456">
    <property type="component" value="Unassembled WGS sequence"/>
</dbReference>
<dbReference type="Gene3D" id="2.60.120.1440">
    <property type="match status" value="1"/>
</dbReference>